<protein>
    <submittedName>
        <fullName evidence="2">Ribose 5-phosphate isomerase B</fullName>
    </submittedName>
</protein>
<dbReference type="NCBIfam" id="TIGR00689">
    <property type="entry name" value="rpiB_lacA_lacB"/>
    <property type="match status" value="1"/>
</dbReference>
<dbReference type="PIRSF" id="PIRSF005384">
    <property type="entry name" value="RpiB_LacA_B"/>
    <property type="match status" value="1"/>
</dbReference>
<dbReference type="NCBIfam" id="NF004051">
    <property type="entry name" value="PRK05571.1"/>
    <property type="match status" value="1"/>
</dbReference>
<dbReference type="RefSeq" id="WP_073338070.1">
    <property type="nucleotide sequence ID" value="NZ_FQXM01000008.1"/>
</dbReference>
<dbReference type="GO" id="GO:0016861">
    <property type="term" value="F:intramolecular oxidoreductase activity, interconverting aldoses and ketoses"/>
    <property type="evidence" value="ECO:0007669"/>
    <property type="project" value="UniProtKB-ARBA"/>
</dbReference>
<organism evidence="2 3">
    <name type="scientific">Clostridium grantii DSM 8605</name>
    <dbReference type="NCBI Taxonomy" id="1121316"/>
    <lineage>
        <taxon>Bacteria</taxon>
        <taxon>Bacillati</taxon>
        <taxon>Bacillota</taxon>
        <taxon>Clostridia</taxon>
        <taxon>Eubacteriales</taxon>
        <taxon>Clostridiaceae</taxon>
        <taxon>Clostridium</taxon>
    </lineage>
</organism>
<dbReference type="PANTHER" id="PTHR30345:SF0">
    <property type="entry name" value="DNA DAMAGE-REPAIR_TOLERATION PROTEIN DRT102"/>
    <property type="match status" value="1"/>
</dbReference>
<reference evidence="2 3" key="1">
    <citation type="submission" date="2016-11" db="EMBL/GenBank/DDBJ databases">
        <authorList>
            <person name="Jaros S."/>
            <person name="Januszkiewicz K."/>
            <person name="Wedrychowicz H."/>
        </authorList>
    </citation>
    <scope>NUCLEOTIDE SEQUENCE [LARGE SCALE GENOMIC DNA]</scope>
    <source>
        <strain evidence="2 3">DSM 8605</strain>
    </source>
</reference>
<evidence type="ECO:0000313" key="3">
    <source>
        <dbReference type="Proteomes" id="UP000184447"/>
    </source>
</evidence>
<accession>A0A1M5UJ74</accession>
<keyword evidence="3" id="KW-1185">Reference proteome</keyword>
<dbReference type="EMBL" id="FQXM01000008">
    <property type="protein sequence ID" value="SHH63019.1"/>
    <property type="molecule type" value="Genomic_DNA"/>
</dbReference>
<dbReference type="AlphaFoldDB" id="A0A1M5UJ74"/>
<dbReference type="Proteomes" id="UP000184447">
    <property type="component" value="Unassembled WGS sequence"/>
</dbReference>
<evidence type="ECO:0000313" key="2">
    <source>
        <dbReference type="EMBL" id="SHH63019.1"/>
    </source>
</evidence>
<keyword evidence="2" id="KW-0413">Isomerase</keyword>
<comment type="similarity">
    <text evidence="1">Belongs to the LacAB/RpiB family.</text>
</comment>
<dbReference type="OrthoDB" id="1778624at2"/>
<proteinExistence type="inferred from homology"/>
<name>A0A1M5UJ74_9CLOT</name>
<gene>
    <name evidence="2" type="ORF">SAMN02745207_01763</name>
</gene>
<dbReference type="InterPro" id="IPR036569">
    <property type="entry name" value="RpiB_LacA_LacB_sf"/>
</dbReference>
<dbReference type="PANTHER" id="PTHR30345">
    <property type="entry name" value="RIBOSE-5-PHOSPHATE ISOMERASE B"/>
    <property type="match status" value="1"/>
</dbReference>
<dbReference type="InterPro" id="IPR003500">
    <property type="entry name" value="RpiB_LacA_LacB"/>
</dbReference>
<dbReference type="GO" id="GO:0005975">
    <property type="term" value="P:carbohydrate metabolic process"/>
    <property type="evidence" value="ECO:0007669"/>
    <property type="project" value="InterPro"/>
</dbReference>
<dbReference type="STRING" id="1121316.SAMN02745207_01763"/>
<evidence type="ECO:0000256" key="1">
    <source>
        <dbReference type="ARBA" id="ARBA00008754"/>
    </source>
</evidence>
<sequence length="170" mass="18580">MKIIIGSDKSGFTLKEAVKAYLLELGHEVTDAGTQNIDSPKPFFDVAPVVASAIQNKEYERGILVCGTGAGMAIVANKYHGVYAVAVESVYSAKKCRAINNANIMSMGGWIVAPELGIEMVDAFVNTEFTQDLEPWRQDFLKNAYNKVGELEKEKNLRGGKDGLDVFTTR</sequence>
<dbReference type="SUPFAM" id="SSF89623">
    <property type="entry name" value="Ribose/Galactose isomerase RpiB/AlsB"/>
    <property type="match status" value="1"/>
</dbReference>
<dbReference type="Pfam" id="PF02502">
    <property type="entry name" value="LacAB_rpiB"/>
    <property type="match status" value="1"/>
</dbReference>
<dbReference type="Gene3D" id="3.40.1400.10">
    <property type="entry name" value="Sugar-phosphate isomerase, RpiB/LacA/LacB"/>
    <property type="match status" value="1"/>
</dbReference>